<accession>A0A841SR15</accession>
<dbReference type="Proteomes" id="UP000535838">
    <property type="component" value="Unassembled WGS sequence"/>
</dbReference>
<reference evidence="2 3" key="1">
    <citation type="submission" date="2020-08" db="EMBL/GenBank/DDBJ databases">
        <title>Cohnella phylogeny.</title>
        <authorList>
            <person name="Dunlap C."/>
        </authorList>
    </citation>
    <scope>NUCLEOTIDE SEQUENCE [LARGE SCALE GENOMIC DNA]</scope>
    <source>
        <strain evidence="2 3">DSM 25241</strain>
    </source>
</reference>
<proteinExistence type="predicted"/>
<gene>
    <name evidence="2" type="ORF">H7B67_00430</name>
</gene>
<feature type="region of interest" description="Disordered" evidence="1">
    <location>
        <begin position="1"/>
        <end position="53"/>
    </location>
</feature>
<organism evidence="2 3">
    <name type="scientific">Cohnella thailandensis</name>
    <dbReference type="NCBI Taxonomy" id="557557"/>
    <lineage>
        <taxon>Bacteria</taxon>
        <taxon>Bacillati</taxon>
        <taxon>Bacillota</taxon>
        <taxon>Bacilli</taxon>
        <taxon>Bacillales</taxon>
        <taxon>Paenibacillaceae</taxon>
        <taxon>Cohnella</taxon>
    </lineage>
</organism>
<dbReference type="SUPFAM" id="SSF160214">
    <property type="entry name" value="FlaG-like"/>
    <property type="match status" value="1"/>
</dbReference>
<evidence type="ECO:0000256" key="1">
    <source>
        <dbReference type="SAM" id="MobiDB-lite"/>
    </source>
</evidence>
<feature type="compositionally biased region" description="Polar residues" evidence="1">
    <location>
        <begin position="34"/>
        <end position="53"/>
    </location>
</feature>
<dbReference type="InterPro" id="IPR035924">
    <property type="entry name" value="FlaG-like_sf"/>
</dbReference>
<dbReference type="PANTHER" id="PTHR37166:SF1">
    <property type="entry name" value="PROTEIN FLAG"/>
    <property type="match status" value="1"/>
</dbReference>
<dbReference type="AlphaFoldDB" id="A0A841SR15"/>
<keyword evidence="3" id="KW-1185">Reference proteome</keyword>
<name>A0A841SR15_9BACL</name>
<dbReference type="PANTHER" id="PTHR37166">
    <property type="entry name" value="PROTEIN FLAG"/>
    <property type="match status" value="1"/>
</dbReference>
<dbReference type="EMBL" id="JACJVQ010000001">
    <property type="protein sequence ID" value="MBB6632588.1"/>
    <property type="molecule type" value="Genomic_DNA"/>
</dbReference>
<evidence type="ECO:0000313" key="3">
    <source>
        <dbReference type="Proteomes" id="UP000535838"/>
    </source>
</evidence>
<comment type="caution">
    <text evidence="2">The sequence shown here is derived from an EMBL/GenBank/DDBJ whole genome shotgun (WGS) entry which is preliminary data.</text>
</comment>
<keyword evidence="2" id="KW-0282">Flagellum</keyword>
<feature type="compositionally biased region" description="Polar residues" evidence="1">
    <location>
        <begin position="1"/>
        <end position="11"/>
    </location>
</feature>
<keyword evidence="2" id="KW-0969">Cilium</keyword>
<keyword evidence="2" id="KW-0966">Cell projection</keyword>
<dbReference type="Pfam" id="PF03646">
    <property type="entry name" value="FlaG"/>
    <property type="match status" value="1"/>
</dbReference>
<dbReference type="InterPro" id="IPR005186">
    <property type="entry name" value="FlaG"/>
</dbReference>
<evidence type="ECO:0000313" key="2">
    <source>
        <dbReference type="EMBL" id="MBB6632588.1"/>
    </source>
</evidence>
<dbReference type="Gene3D" id="3.30.160.170">
    <property type="entry name" value="FlaG-like"/>
    <property type="match status" value="1"/>
</dbReference>
<protein>
    <submittedName>
        <fullName evidence="2">Flagellar protein FlaG</fullName>
    </submittedName>
</protein>
<sequence>MGSQVTGNSVQPPIAPTPVKPVARESVPVAENQPKPQLQPTFTKLRNQEQTGKTLSIGEEQVYRAIEKAVKAMQGPETSVEMRVHEKTHAVMIKVVNKETGELIREIPPEKTLDVVAKMMEIAGIIIDEKV</sequence>